<reference evidence="1 2" key="1">
    <citation type="submission" date="2019-03" db="EMBL/GenBank/DDBJ databases">
        <title>Single cell metagenomics reveals metabolic interactions within the superorganism composed of flagellate Streblomastix strix and complex community of Bacteroidetes bacteria on its surface.</title>
        <authorList>
            <person name="Treitli S.C."/>
            <person name="Kolisko M."/>
            <person name="Husnik F."/>
            <person name="Keeling P."/>
            <person name="Hampl V."/>
        </authorList>
    </citation>
    <scope>NUCLEOTIDE SEQUENCE [LARGE SCALE GENOMIC DNA]</scope>
    <source>
        <strain evidence="1">St1</strain>
    </source>
</reference>
<sequence length="316" mass="37407">MKAFLTKVLLYAILLTAGAFSLNYILEKGFKKSEEGEYQTWNAIRSSKMSSDVIISGSSRAWVQISPEILDSVLHIDSYNLGIEGYYFSMQYVRFKLFEKYNKKPRLIIQNVDFISTFYRREDSFNKTQFFPYLHEDLIKDELKTIFSKSELYIPAMQYHSEYLTILHGLSECFNWKHYLSENYKGYCGQERTWDGSLLEAILSKDSIVINKKLEIVELFDTYLNYCKGNDIQVILVFTPQYIKATEFTKNWDKEMQVYHDFSKKYDIPFLDYSHDPICYDTTYFYNAMHLNKKGAELFSLKLANDIKEQNLYKKP</sequence>
<organism evidence="1 2">
    <name type="scientific">Candidatus Ordinivivax streblomastigis</name>
    <dbReference type="NCBI Taxonomy" id="2540710"/>
    <lineage>
        <taxon>Bacteria</taxon>
        <taxon>Pseudomonadati</taxon>
        <taxon>Bacteroidota</taxon>
        <taxon>Bacteroidia</taxon>
        <taxon>Bacteroidales</taxon>
        <taxon>Candidatus Ordinivivax</taxon>
    </lineage>
</organism>
<evidence type="ECO:0000313" key="2">
    <source>
        <dbReference type="Proteomes" id="UP000324575"/>
    </source>
</evidence>
<protein>
    <recommendedName>
        <fullName evidence="3">SGNH/GDSL hydrolase family protein</fullName>
    </recommendedName>
</protein>
<proteinExistence type="predicted"/>
<accession>A0A5M8NZR0</accession>
<dbReference type="EMBL" id="SNRX01000016">
    <property type="protein sequence ID" value="KAA6301606.1"/>
    <property type="molecule type" value="Genomic_DNA"/>
</dbReference>
<evidence type="ECO:0000313" key="1">
    <source>
        <dbReference type="EMBL" id="KAA6301606.1"/>
    </source>
</evidence>
<name>A0A5M8NZR0_9BACT</name>
<gene>
    <name evidence="1" type="ORF">EZS26_002212</name>
</gene>
<evidence type="ECO:0008006" key="3">
    <source>
        <dbReference type="Google" id="ProtNLM"/>
    </source>
</evidence>
<comment type="caution">
    <text evidence="1">The sequence shown here is derived from an EMBL/GenBank/DDBJ whole genome shotgun (WGS) entry which is preliminary data.</text>
</comment>
<dbReference type="Proteomes" id="UP000324575">
    <property type="component" value="Unassembled WGS sequence"/>
</dbReference>
<dbReference type="Gene3D" id="3.40.50.1110">
    <property type="entry name" value="SGNH hydrolase"/>
    <property type="match status" value="1"/>
</dbReference>
<dbReference type="SUPFAM" id="SSF52266">
    <property type="entry name" value="SGNH hydrolase"/>
    <property type="match status" value="1"/>
</dbReference>
<dbReference type="GO" id="GO:0016788">
    <property type="term" value="F:hydrolase activity, acting on ester bonds"/>
    <property type="evidence" value="ECO:0007669"/>
    <property type="project" value="UniProtKB-ARBA"/>
</dbReference>
<dbReference type="InterPro" id="IPR036514">
    <property type="entry name" value="SGNH_hydro_sf"/>
</dbReference>
<dbReference type="AlphaFoldDB" id="A0A5M8NZR0"/>